<dbReference type="Proteomes" id="UP000604046">
    <property type="component" value="Unassembled WGS sequence"/>
</dbReference>
<feature type="repeat" description="ANK" evidence="3">
    <location>
        <begin position="69"/>
        <end position="101"/>
    </location>
</feature>
<evidence type="ECO:0000256" key="2">
    <source>
        <dbReference type="ARBA" id="ARBA00023043"/>
    </source>
</evidence>
<dbReference type="SUPFAM" id="SSF48403">
    <property type="entry name" value="Ankyrin repeat"/>
    <property type="match status" value="1"/>
</dbReference>
<proteinExistence type="predicted"/>
<evidence type="ECO:0000313" key="6">
    <source>
        <dbReference type="Proteomes" id="UP000604046"/>
    </source>
</evidence>
<feature type="compositionally biased region" description="Polar residues" evidence="4">
    <location>
        <begin position="209"/>
        <end position="222"/>
    </location>
</feature>
<evidence type="ECO:0000256" key="4">
    <source>
        <dbReference type="SAM" id="MobiDB-lite"/>
    </source>
</evidence>
<dbReference type="Gene3D" id="1.25.40.20">
    <property type="entry name" value="Ankyrin repeat-containing domain"/>
    <property type="match status" value="1"/>
</dbReference>
<organism evidence="5 6">
    <name type="scientific">Symbiodinium natans</name>
    <dbReference type="NCBI Taxonomy" id="878477"/>
    <lineage>
        <taxon>Eukaryota</taxon>
        <taxon>Sar</taxon>
        <taxon>Alveolata</taxon>
        <taxon>Dinophyceae</taxon>
        <taxon>Suessiales</taxon>
        <taxon>Symbiodiniaceae</taxon>
        <taxon>Symbiodinium</taxon>
    </lineage>
</organism>
<evidence type="ECO:0000256" key="3">
    <source>
        <dbReference type="PROSITE-ProRule" id="PRU00023"/>
    </source>
</evidence>
<evidence type="ECO:0000313" key="5">
    <source>
        <dbReference type="EMBL" id="CAE7470134.1"/>
    </source>
</evidence>
<keyword evidence="1" id="KW-0677">Repeat</keyword>
<dbReference type="PROSITE" id="PS50088">
    <property type="entry name" value="ANK_REPEAT"/>
    <property type="match status" value="1"/>
</dbReference>
<comment type="caution">
    <text evidence="5">The sequence shown here is derived from an EMBL/GenBank/DDBJ whole genome shotgun (WGS) entry which is preliminary data.</text>
</comment>
<gene>
    <name evidence="5" type="primary">PUMP5</name>
    <name evidence="5" type="ORF">SNAT2548_LOCUS26359</name>
</gene>
<feature type="compositionally biased region" description="Basic and acidic residues" evidence="4">
    <location>
        <begin position="283"/>
        <end position="295"/>
    </location>
</feature>
<accession>A0A812S7Y0</accession>
<dbReference type="PANTHER" id="PTHR24201">
    <property type="entry name" value="ANK_REP_REGION DOMAIN-CONTAINING PROTEIN"/>
    <property type="match status" value="1"/>
</dbReference>
<feature type="compositionally biased region" description="Basic and acidic residues" evidence="4">
    <location>
        <begin position="178"/>
        <end position="204"/>
    </location>
</feature>
<dbReference type="AlphaFoldDB" id="A0A812S7Y0"/>
<keyword evidence="2 3" id="KW-0040">ANK repeat</keyword>
<feature type="region of interest" description="Disordered" evidence="4">
    <location>
        <begin position="164"/>
        <end position="307"/>
    </location>
</feature>
<sequence length="491" mass="52099">MSEDGSGALSSQLLEATQKGNVEDGSLLALQASCSGPSMTQQTHRAMKCTADSIGGRLPTADPNAQDEVGETPLFEAATMGNSEIVSVLLLSSANPNHLSYHDMVARQMAADRTTQILLDLFSGDRKVDGQEQGMAISTLSAPLQSQVLEHIARRHSPELGEAPAVMSQASNPDESEPGPKEPEEQVSRDGGEPGACHLDKPRDLVTGTDDQASARSASELETQGEAIAESERSPTACEGAEGAKQAGRSPEEAQDIEVLDRAQEAVPEAMSEASPEASPEAVPKEARSEARSEAEPQVPGPLSSPHVVEHSPLVAIRSQPWMQSAVVSHVRPGQQVDLGEWDATQQWRRVMRVRPCGGGEESQESQEGSLGWMPVWHPTLGCLVRLIGVDAQPLKRDFERLPGLPGPSVSEVWEELYSNGCLNVPPPETTEGGTGGTGGTLAAKALMEVMTMGRAQTPEGEMALASLDPATVEHVMKAALQHLRDIGRPL</sequence>
<keyword evidence="6" id="KW-1185">Reference proteome</keyword>
<evidence type="ECO:0000256" key="1">
    <source>
        <dbReference type="ARBA" id="ARBA00022737"/>
    </source>
</evidence>
<dbReference type="InterPro" id="IPR002110">
    <property type="entry name" value="Ankyrin_rpt"/>
</dbReference>
<protein>
    <submittedName>
        <fullName evidence="5">PUMP5 protein</fullName>
    </submittedName>
</protein>
<dbReference type="PROSITE" id="PS50297">
    <property type="entry name" value="ANK_REP_REGION"/>
    <property type="match status" value="1"/>
</dbReference>
<dbReference type="Pfam" id="PF00023">
    <property type="entry name" value="Ank"/>
    <property type="match status" value="1"/>
</dbReference>
<dbReference type="OrthoDB" id="756301at2759"/>
<dbReference type="InterPro" id="IPR036770">
    <property type="entry name" value="Ankyrin_rpt-contain_sf"/>
</dbReference>
<dbReference type="InterPro" id="IPR050776">
    <property type="entry name" value="Ank_Repeat/CDKN_Inhibitor"/>
</dbReference>
<name>A0A812S7Y0_9DINO</name>
<dbReference type="EMBL" id="CAJNDS010002429">
    <property type="protein sequence ID" value="CAE7470134.1"/>
    <property type="molecule type" value="Genomic_DNA"/>
</dbReference>
<reference evidence="5" key="1">
    <citation type="submission" date="2021-02" db="EMBL/GenBank/DDBJ databases">
        <authorList>
            <person name="Dougan E. K."/>
            <person name="Rhodes N."/>
            <person name="Thang M."/>
            <person name="Chan C."/>
        </authorList>
    </citation>
    <scope>NUCLEOTIDE SEQUENCE</scope>
</reference>